<dbReference type="SUPFAM" id="SSF48371">
    <property type="entry name" value="ARM repeat"/>
    <property type="match status" value="1"/>
</dbReference>
<evidence type="ECO:0000313" key="11">
    <source>
        <dbReference type="Proteomes" id="UP001187531"/>
    </source>
</evidence>
<evidence type="ECO:0000256" key="6">
    <source>
        <dbReference type="ARBA" id="ARBA00022989"/>
    </source>
</evidence>
<dbReference type="InterPro" id="IPR051303">
    <property type="entry name" value="Armcx_regulator"/>
</dbReference>
<dbReference type="EMBL" id="JAVRJZ010000012">
    <property type="protein sequence ID" value="KAK2715816.1"/>
    <property type="molecule type" value="Genomic_DNA"/>
</dbReference>
<name>A0AA88I0G1_ARTSF</name>
<keyword evidence="11" id="KW-1185">Reference proteome</keyword>
<proteinExistence type="inferred from homology"/>
<dbReference type="InterPro" id="IPR011989">
    <property type="entry name" value="ARM-like"/>
</dbReference>
<keyword evidence="8" id="KW-0472">Membrane</keyword>
<keyword evidence="6" id="KW-1133">Transmembrane helix</keyword>
<keyword evidence="7" id="KW-0496">Mitochondrion</keyword>
<dbReference type="InterPro" id="IPR016024">
    <property type="entry name" value="ARM-type_fold"/>
</dbReference>
<comment type="subcellular location">
    <subcellularLocation>
        <location evidence="1">Membrane</location>
        <topology evidence="1">Single-pass membrane protein</topology>
    </subcellularLocation>
    <subcellularLocation>
        <location evidence="2">Mitochondrion membrane</location>
    </subcellularLocation>
</comment>
<gene>
    <name evidence="10" type="ORF">QYM36_010398</name>
</gene>
<evidence type="ECO:0000313" key="10">
    <source>
        <dbReference type="EMBL" id="KAK2715816.1"/>
    </source>
</evidence>
<evidence type="ECO:0000256" key="7">
    <source>
        <dbReference type="ARBA" id="ARBA00023128"/>
    </source>
</evidence>
<evidence type="ECO:0000256" key="1">
    <source>
        <dbReference type="ARBA" id="ARBA00004167"/>
    </source>
</evidence>
<comment type="caution">
    <text evidence="10">The sequence shown here is derived from an EMBL/GenBank/DDBJ whole genome shotgun (WGS) entry which is preliminary data.</text>
</comment>
<keyword evidence="4" id="KW-0812">Transmembrane</keyword>
<evidence type="ECO:0000256" key="8">
    <source>
        <dbReference type="ARBA" id="ARBA00023136"/>
    </source>
</evidence>
<organism evidence="10 11">
    <name type="scientific">Artemia franciscana</name>
    <name type="common">Brine shrimp</name>
    <name type="synonym">Artemia sanfranciscana</name>
    <dbReference type="NCBI Taxonomy" id="6661"/>
    <lineage>
        <taxon>Eukaryota</taxon>
        <taxon>Metazoa</taxon>
        <taxon>Ecdysozoa</taxon>
        <taxon>Arthropoda</taxon>
        <taxon>Crustacea</taxon>
        <taxon>Branchiopoda</taxon>
        <taxon>Anostraca</taxon>
        <taxon>Artemiidae</taxon>
        <taxon>Artemia</taxon>
    </lineage>
</organism>
<evidence type="ECO:0000259" key="9">
    <source>
        <dbReference type="Pfam" id="PF04826"/>
    </source>
</evidence>
<dbReference type="PANTHER" id="PTHR15712:SF23">
    <property type="entry name" value="ARMADILLO REPEAT CONTAINING 10"/>
    <property type="match status" value="1"/>
</dbReference>
<dbReference type="AlphaFoldDB" id="A0AA88I0G1"/>
<dbReference type="Pfam" id="PF04826">
    <property type="entry name" value="Arm_2"/>
    <property type="match status" value="1"/>
</dbReference>
<accession>A0AA88I0G1</accession>
<dbReference type="Gene3D" id="1.25.10.10">
    <property type="entry name" value="Leucine-rich Repeat Variant"/>
    <property type="match status" value="1"/>
</dbReference>
<evidence type="ECO:0000256" key="5">
    <source>
        <dbReference type="ARBA" id="ARBA00022968"/>
    </source>
</evidence>
<comment type="similarity">
    <text evidence="3">Belongs to the eutherian X-chromosome-specific Armcx family.</text>
</comment>
<evidence type="ECO:0000256" key="4">
    <source>
        <dbReference type="ARBA" id="ARBA00022692"/>
    </source>
</evidence>
<dbReference type="SMART" id="SM00185">
    <property type="entry name" value="ARM"/>
    <property type="match status" value="3"/>
</dbReference>
<sequence>MSSVGFSNDKQTGKIAVCSAIFAGFAYVGYSVARNALIGARSLRRLPTIGENEEETGRERVLLRRLSQTTQTDLMLGQYEKFGEKGGRIVVRPMSVQQRIRELNVRAHQFADAILSIQHGASKHYRPPARSLQVSPWGSPRVLSPVDFTLAPSRSTEDLNNSLEERRVSKRIELGSLERLRTVEEDSDSTDFPSVTEELFASGKLLTKDEAKSLLKLLRIQDKGIVVKVLATLGNACAFTSNQNTLREAGALSRLEPFLLDSDLDTQVAALTTVGNFALNEETQKEMKPLVTILTNMLQKELNSQVLCSVLATLTNIATLSRYHTEILLVASRLYELFEHEDLKIKANALRLLVNLSCEDAAIPYLLAAEAPKRLIHFLDLNTPETVLLRLTSFLANLVSAVNRLKLSYADLPLEVKAPAPDTMLSAIFGVGSKERMQVKALALSSAHQSGDVRCQAERLAYALSD</sequence>
<keyword evidence="5" id="KW-0735">Signal-anchor</keyword>
<evidence type="ECO:0000256" key="3">
    <source>
        <dbReference type="ARBA" id="ARBA00010553"/>
    </source>
</evidence>
<evidence type="ECO:0000256" key="2">
    <source>
        <dbReference type="ARBA" id="ARBA00004325"/>
    </source>
</evidence>
<dbReference type="InterPro" id="IPR006911">
    <property type="entry name" value="ARM-rpt_dom"/>
</dbReference>
<dbReference type="PANTHER" id="PTHR15712">
    <property type="entry name" value="ARMADILLO REPEAT CONTAINING PROTEIN"/>
    <property type="match status" value="1"/>
</dbReference>
<dbReference type="InterPro" id="IPR000225">
    <property type="entry name" value="Armadillo"/>
</dbReference>
<feature type="domain" description="Armadillo repeat-containing" evidence="9">
    <location>
        <begin position="209"/>
        <end position="402"/>
    </location>
</feature>
<reference evidence="10" key="1">
    <citation type="submission" date="2023-07" db="EMBL/GenBank/DDBJ databases">
        <title>Chromosome-level genome assembly of Artemia franciscana.</title>
        <authorList>
            <person name="Jo E."/>
        </authorList>
    </citation>
    <scope>NUCLEOTIDE SEQUENCE</scope>
    <source>
        <tissue evidence="10">Whole body</tissue>
    </source>
</reference>
<protein>
    <recommendedName>
        <fullName evidence="9">Armadillo repeat-containing domain-containing protein</fullName>
    </recommendedName>
</protein>
<dbReference type="GO" id="GO:0031966">
    <property type="term" value="C:mitochondrial membrane"/>
    <property type="evidence" value="ECO:0007669"/>
    <property type="project" value="UniProtKB-SubCell"/>
</dbReference>
<dbReference type="Proteomes" id="UP001187531">
    <property type="component" value="Unassembled WGS sequence"/>
</dbReference>